<evidence type="ECO:0000256" key="2">
    <source>
        <dbReference type="SAM" id="MobiDB-lite"/>
    </source>
</evidence>
<organism evidence="4 5">
    <name type="scientific">Candidatus Enterococcus murrayae</name>
    <dbReference type="NCBI Taxonomy" id="2815321"/>
    <lineage>
        <taxon>Bacteria</taxon>
        <taxon>Bacillati</taxon>
        <taxon>Bacillota</taxon>
        <taxon>Bacilli</taxon>
        <taxon>Lactobacillales</taxon>
        <taxon>Enterococcaceae</taxon>
        <taxon>Enterococcus</taxon>
    </lineage>
</organism>
<evidence type="ECO:0000256" key="3">
    <source>
        <dbReference type="SAM" id="Phobius"/>
    </source>
</evidence>
<protein>
    <submittedName>
        <fullName evidence="4">DUF3862 domain-containing protein</fullName>
    </submittedName>
</protein>
<proteinExistence type="predicted"/>
<dbReference type="RefSeq" id="WP_207108325.1">
    <property type="nucleotide sequence ID" value="NZ_JAFLVR010000021.1"/>
</dbReference>
<evidence type="ECO:0000313" key="5">
    <source>
        <dbReference type="Proteomes" id="UP000664495"/>
    </source>
</evidence>
<name>A0ABS3HGG1_9ENTE</name>
<comment type="caution">
    <text evidence="4">The sequence shown here is derived from an EMBL/GenBank/DDBJ whole genome shotgun (WGS) entry which is preliminary data.</text>
</comment>
<accession>A0ABS3HGG1</accession>
<feature type="transmembrane region" description="Helical" evidence="3">
    <location>
        <begin position="12"/>
        <end position="31"/>
    </location>
</feature>
<reference evidence="4 5" key="1">
    <citation type="submission" date="2021-03" db="EMBL/GenBank/DDBJ databases">
        <title>Enterococcal diversity collection.</title>
        <authorList>
            <person name="Gilmore M.S."/>
            <person name="Schwartzman J."/>
            <person name="Van Tyne D."/>
            <person name="Martin M."/>
            <person name="Earl A.M."/>
            <person name="Manson A.L."/>
            <person name="Straub T."/>
            <person name="Salamzade R."/>
            <person name="Saavedra J."/>
            <person name="Lebreton F."/>
            <person name="Prichula J."/>
            <person name="Schaufler K."/>
            <person name="Gaca A."/>
            <person name="Sgardioli B."/>
            <person name="Wagenaar J."/>
            <person name="Strong T."/>
        </authorList>
    </citation>
    <scope>NUCLEOTIDE SEQUENCE [LARGE SCALE GENOMIC DNA]</scope>
    <source>
        <strain evidence="4 5">MJM16</strain>
    </source>
</reference>
<keyword evidence="3" id="KW-0472">Membrane</keyword>
<keyword evidence="3" id="KW-0812">Transmembrane</keyword>
<dbReference type="Proteomes" id="UP000664495">
    <property type="component" value="Unassembled WGS sequence"/>
</dbReference>
<dbReference type="InterPro" id="IPR037873">
    <property type="entry name" value="BamE-like"/>
</dbReference>
<dbReference type="Pfam" id="PF12978">
    <property type="entry name" value="DUF3862"/>
    <property type="match status" value="1"/>
</dbReference>
<keyword evidence="1" id="KW-0732">Signal</keyword>
<dbReference type="Gene3D" id="3.30.1450.10">
    <property type="match status" value="1"/>
</dbReference>
<dbReference type="InterPro" id="IPR024418">
    <property type="entry name" value="DUF3862"/>
</dbReference>
<gene>
    <name evidence="4" type="ORF">JZO85_09720</name>
</gene>
<evidence type="ECO:0000313" key="4">
    <source>
        <dbReference type="EMBL" id="MBO0452548.1"/>
    </source>
</evidence>
<feature type="region of interest" description="Disordered" evidence="2">
    <location>
        <begin position="37"/>
        <end position="56"/>
    </location>
</feature>
<keyword evidence="5" id="KW-1185">Reference proteome</keyword>
<evidence type="ECO:0000256" key="1">
    <source>
        <dbReference type="ARBA" id="ARBA00022729"/>
    </source>
</evidence>
<sequence length="223" mass="25554">MRKKNVKLVNNLLIVTGVILVCFAAVLYGYLNVQKHDPVEEPPTTTSTKALSSDEERVNTKVDSLKELRQIIEKIDVGEDENGKGGTKKAEIEKMLGKPNSKMEDYQSGEKAVTYAWNNFPWKDPFTSVLITFRDGKVISTMLDVFIKDKKNLSDFLDHFNQIAVGEAYEKAALIEKLGYPTSEMVQKNNDHTYEYYTWSDSNKIFSIELKDGKIKERKQHEY</sequence>
<dbReference type="EMBL" id="JAFLVR010000021">
    <property type="protein sequence ID" value="MBO0452548.1"/>
    <property type="molecule type" value="Genomic_DNA"/>
</dbReference>
<keyword evidence="3" id="KW-1133">Transmembrane helix</keyword>